<proteinExistence type="inferred from homology"/>
<dbReference type="PANTHER" id="PTHR40074:SF2">
    <property type="entry name" value="O-ACETYLTRANSFERASE WECH"/>
    <property type="match status" value="1"/>
</dbReference>
<dbReference type="EMBL" id="QOCI01000008">
    <property type="protein sequence ID" value="RRR18320.1"/>
    <property type="molecule type" value="Genomic_DNA"/>
</dbReference>
<reference evidence="10 11" key="1">
    <citation type="submission" date="2018-07" db="EMBL/GenBank/DDBJ databases">
        <title>Brachybacteriurn paraconglorneratum KCTC 9916.</title>
        <authorList>
            <person name="Li Y."/>
        </authorList>
    </citation>
    <scope>NUCLEOTIDE SEQUENCE [LARGE SCALE GENOMIC DNA]</scope>
    <source>
        <strain evidence="10 11">KCTC 9916</strain>
    </source>
</reference>
<evidence type="ECO:0000313" key="10">
    <source>
        <dbReference type="EMBL" id="RRR18320.1"/>
    </source>
</evidence>
<comment type="similarity">
    <text evidence="2">Belongs to the acyltransferase 3 family.</text>
</comment>
<dbReference type="Pfam" id="PF01757">
    <property type="entry name" value="Acyl_transf_3"/>
    <property type="match status" value="1"/>
</dbReference>
<dbReference type="GO" id="GO:0016413">
    <property type="term" value="F:O-acetyltransferase activity"/>
    <property type="evidence" value="ECO:0007669"/>
    <property type="project" value="TreeGrafter"/>
</dbReference>
<keyword evidence="4 8" id="KW-0812">Transmembrane</keyword>
<gene>
    <name evidence="10" type="ORF">DS079_11295</name>
</gene>
<feature type="transmembrane region" description="Helical" evidence="8">
    <location>
        <begin position="252"/>
        <end position="269"/>
    </location>
</feature>
<feature type="compositionally biased region" description="Low complexity" evidence="7">
    <location>
        <begin position="42"/>
        <end position="87"/>
    </location>
</feature>
<keyword evidence="5 8" id="KW-1133">Transmembrane helix</keyword>
<feature type="transmembrane region" description="Helical" evidence="8">
    <location>
        <begin position="276"/>
        <end position="292"/>
    </location>
</feature>
<evidence type="ECO:0000256" key="6">
    <source>
        <dbReference type="ARBA" id="ARBA00023136"/>
    </source>
</evidence>
<feature type="compositionally biased region" description="Basic residues" evidence="7">
    <location>
        <begin position="31"/>
        <end position="41"/>
    </location>
</feature>
<accession>A0A426SJF4</accession>
<protein>
    <recommendedName>
        <fullName evidence="9">Acyltransferase 3 domain-containing protein</fullName>
    </recommendedName>
</protein>
<feature type="transmembrane region" description="Helical" evidence="8">
    <location>
        <begin position="223"/>
        <end position="240"/>
    </location>
</feature>
<evidence type="ECO:0000256" key="8">
    <source>
        <dbReference type="SAM" id="Phobius"/>
    </source>
</evidence>
<evidence type="ECO:0000256" key="3">
    <source>
        <dbReference type="ARBA" id="ARBA00022475"/>
    </source>
</evidence>
<dbReference type="PANTHER" id="PTHR40074">
    <property type="entry name" value="O-ACETYLTRANSFERASE WECH"/>
    <property type="match status" value="1"/>
</dbReference>
<feature type="compositionally biased region" description="Low complexity" evidence="7">
    <location>
        <begin position="7"/>
        <end position="24"/>
    </location>
</feature>
<feature type="transmembrane region" description="Helical" evidence="8">
    <location>
        <begin position="165"/>
        <end position="186"/>
    </location>
</feature>
<dbReference type="AlphaFoldDB" id="A0A426SJF4"/>
<sequence>MSEGRRPCLGGRRPRLGGSSRPPRWAQSLHAPRRGRARSRRGALVASSAMTSSTSSTASPATGTRALSSPATATGPARATSAAAPTGEPTREHWMDLLRGTAILLVIAHHLRLVQQIWDGGTPWTMVELSEALAPFRMPALLFASGLLLARSLRRPPGRFLAGKLRGLLWPWLLWSAVMLPILGWGHADEPLWWLNGMYTWFLAALFCYYVIGLVTRRIHPGWVALASVVAWTALPLLGTAHDLVGPRPDKFVFYAVFFFAGAALRPMLARRPVPWAVTVPALAVAAAWALHAARFDAEPQVPVLTQVVVLLAVVGVVGVLQRLPRLRALRPVEWLGRNSIVPYLVHLPVIELLGRHSDLPAGPGTFALYYAVTIGVCVLAVLLRPVTGFLYAFPARKAAAASAGAAGAAVAQPVDPVVDSAVDAAADAMPARGTTPGRPDADAGARR</sequence>
<dbReference type="GO" id="GO:0009246">
    <property type="term" value="P:enterobacterial common antigen biosynthetic process"/>
    <property type="evidence" value="ECO:0007669"/>
    <property type="project" value="TreeGrafter"/>
</dbReference>
<evidence type="ECO:0000256" key="7">
    <source>
        <dbReference type="SAM" id="MobiDB-lite"/>
    </source>
</evidence>
<dbReference type="InterPro" id="IPR002656">
    <property type="entry name" value="Acyl_transf_3_dom"/>
</dbReference>
<evidence type="ECO:0000256" key="1">
    <source>
        <dbReference type="ARBA" id="ARBA00004651"/>
    </source>
</evidence>
<feature type="transmembrane region" description="Helical" evidence="8">
    <location>
        <begin position="304"/>
        <end position="324"/>
    </location>
</feature>
<dbReference type="GO" id="GO:0005886">
    <property type="term" value="C:plasma membrane"/>
    <property type="evidence" value="ECO:0007669"/>
    <property type="project" value="UniProtKB-SubCell"/>
</dbReference>
<organism evidence="10 11">
    <name type="scientific">Brachybacterium paraconglomeratum</name>
    <dbReference type="NCBI Taxonomy" id="173362"/>
    <lineage>
        <taxon>Bacteria</taxon>
        <taxon>Bacillati</taxon>
        <taxon>Actinomycetota</taxon>
        <taxon>Actinomycetes</taxon>
        <taxon>Micrococcales</taxon>
        <taxon>Dermabacteraceae</taxon>
        <taxon>Brachybacterium</taxon>
    </lineage>
</organism>
<evidence type="ECO:0000256" key="5">
    <source>
        <dbReference type="ARBA" id="ARBA00022989"/>
    </source>
</evidence>
<comment type="subcellular location">
    <subcellularLocation>
        <location evidence="1">Cell membrane</location>
        <topology evidence="1">Multi-pass membrane protein</topology>
    </subcellularLocation>
</comment>
<keyword evidence="3" id="KW-1003">Cell membrane</keyword>
<evidence type="ECO:0000256" key="4">
    <source>
        <dbReference type="ARBA" id="ARBA00022692"/>
    </source>
</evidence>
<feature type="domain" description="Acyltransferase 3" evidence="9">
    <location>
        <begin position="93"/>
        <end position="381"/>
    </location>
</feature>
<evidence type="ECO:0000313" key="11">
    <source>
        <dbReference type="Proteomes" id="UP000274327"/>
    </source>
</evidence>
<feature type="region of interest" description="Disordered" evidence="7">
    <location>
        <begin position="429"/>
        <end position="448"/>
    </location>
</feature>
<evidence type="ECO:0000256" key="2">
    <source>
        <dbReference type="ARBA" id="ARBA00007400"/>
    </source>
</evidence>
<feature type="region of interest" description="Disordered" evidence="7">
    <location>
        <begin position="1"/>
        <end position="88"/>
    </location>
</feature>
<comment type="caution">
    <text evidence="10">The sequence shown here is derived from an EMBL/GenBank/DDBJ whole genome shotgun (WGS) entry which is preliminary data.</text>
</comment>
<keyword evidence="6 8" id="KW-0472">Membrane</keyword>
<name>A0A426SJF4_9MICO</name>
<dbReference type="Proteomes" id="UP000274327">
    <property type="component" value="Unassembled WGS sequence"/>
</dbReference>
<keyword evidence="11" id="KW-1185">Reference proteome</keyword>
<feature type="transmembrane region" description="Helical" evidence="8">
    <location>
        <begin position="198"/>
        <end position="216"/>
    </location>
</feature>
<evidence type="ECO:0000259" key="9">
    <source>
        <dbReference type="Pfam" id="PF01757"/>
    </source>
</evidence>
<feature type="transmembrane region" description="Helical" evidence="8">
    <location>
        <begin position="367"/>
        <end position="394"/>
    </location>
</feature>